<accession>A0ABQ3DNV2</accession>
<dbReference type="InterPro" id="IPR041522">
    <property type="entry name" value="CdaR_GGDEF"/>
</dbReference>
<dbReference type="RefSeq" id="WP_189715321.1">
    <property type="nucleotide sequence ID" value="NZ_BMVO01000008.1"/>
</dbReference>
<dbReference type="InterPro" id="IPR025751">
    <property type="entry name" value="RsbRD_N_dom"/>
</dbReference>
<organism evidence="6 7">
    <name type="scientific">Streptomyces chryseus</name>
    <dbReference type="NCBI Taxonomy" id="68186"/>
    <lineage>
        <taxon>Bacteria</taxon>
        <taxon>Bacillati</taxon>
        <taxon>Actinomycetota</taxon>
        <taxon>Actinomycetes</taxon>
        <taxon>Kitasatosporales</taxon>
        <taxon>Streptomycetaceae</taxon>
        <taxon>Streptomyces</taxon>
    </lineage>
</organism>
<gene>
    <name evidence="6" type="ORF">GCM10010346_30420</name>
</gene>
<feature type="domain" description="PucR C-terminal helix-turn-helix" evidence="3">
    <location>
        <begin position="380"/>
        <end position="438"/>
    </location>
</feature>
<evidence type="ECO:0000259" key="3">
    <source>
        <dbReference type="Pfam" id="PF13556"/>
    </source>
</evidence>
<evidence type="ECO:0000256" key="2">
    <source>
        <dbReference type="SAM" id="MobiDB-lite"/>
    </source>
</evidence>
<evidence type="ECO:0000259" key="4">
    <source>
        <dbReference type="Pfam" id="PF14361"/>
    </source>
</evidence>
<evidence type="ECO:0000313" key="7">
    <source>
        <dbReference type="Proteomes" id="UP000599437"/>
    </source>
</evidence>
<evidence type="ECO:0000313" key="6">
    <source>
        <dbReference type="EMBL" id="GHB05324.1"/>
    </source>
</evidence>
<dbReference type="InterPro" id="IPR042070">
    <property type="entry name" value="PucR_C-HTH_sf"/>
</dbReference>
<dbReference type="PANTHER" id="PTHR33744">
    <property type="entry name" value="CARBOHYDRATE DIACID REGULATOR"/>
    <property type="match status" value="1"/>
</dbReference>
<feature type="compositionally biased region" description="Basic and acidic residues" evidence="2">
    <location>
        <begin position="32"/>
        <end position="47"/>
    </location>
</feature>
<sequence length="466" mass="50446">MHTNAVPGSVRPTTPAGTTRGDERLSAVNGKPRAELRRESARGHDEAVGGPPVAAGESTALQLFDRACRRLLGRGTDFTDTVVEKIRAEVQYYADPLAPPDLRRSVSTGVRHGLEAGLDPGRLVDVERYTRELGIRRAEEGRPLDEVMHAYRVAGSEVWSGIVRVVERYGLGDTRQLVHVAELVWKHNDRDAVLVADAYRQVAKGVASRHGERVRLILAALLESRNEPDFARDAAAILDLPLDGRYAVAMIGATPPYGRVPETVPEVRGIRILRHPRGQRAVLVAHLGDRPLDALASGLVAGTGLRIGISPVVQGLNSLSRARDMAGLALRTCRADGEIARLDSRLPDGLLLSRPDLSAELTLQVLQPMYDLEPADRDTLFATLGVWIENGGSAVRTARHMLCHRNTVLNRLRRFEQTTGLALSRPRDLVQLTLALDALRLLGPSAAPAPSAAPGAPETSRPPSAL</sequence>
<comment type="caution">
    <text evidence="6">The sequence shown here is derived from an EMBL/GenBank/DDBJ whole genome shotgun (WGS) entry which is preliminary data.</text>
</comment>
<dbReference type="InterPro" id="IPR025736">
    <property type="entry name" value="PucR_C-HTH_dom"/>
</dbReference>
<dbReference type="Pfam" id="PF14361">
    <property type="entry name" value="RsbRD_N"/>
    <property type="match status" value="1"/>
</dbReference>
<comment type="similarity">
    <text evidence="1">Belongs to the CdaR family.</text>
</comment>
<dbReference type="PANTHER" id="PTHR33744:SF1">
    <property type="entry name" value="DNA-BINDING TRANSCRIPTIONAL ACTIVATOR ADER"/>
    <property type="match status" value="1"/>
</dbReference>
<proteinExistence type="inferred from homology"/>
<feature type="domain" description="RsbT co-antagonist protein RsbRD N-terminal" evidence="4">
    <location>
        <begin position="77"/>
        <end position="213"/>
    </location>
</feature>
<dbReference type="InterPro" id="IPR051448">
    <property type="entry name" value="CdaR-like_regulators"/>
</dbReference>
<dbReference type="Proteomes" id="UP000599437">
    <property type="component" value="Unassembled WGS sequence"/>
</dbReference>
<feature type="domain" description="CdaR GGDEF-like" evidence="5">
    <location>
        <begin position="227"/>
        <end position="331"/>
    </location>
</feature>
<dbReference type="Gene3D" id="1.10.10.2840">
    <property type="entry name" value="PucR C-terminal helix-turn-helix domain"/>
    <property type="match status" value="1"/>
</dbReference>
<feature type="region of interest" description="Disordered" evidence="2">
    <location>
        <begin position="1"/>
        <end position="54"/>
    </location>
</feature>
<feature type="compositionally biased region" description="Low complexity" evidence="2">
    <location>
        <begin position="446"/>
        <end position="457"/>
    </location>
</feature>
<name>A0ABQ3DNV2_9ACTN</name>
<dbReference type="EMBL" id="BMVO01000008">
    <property type="protein sequence ID" value="GHB05324.1"/>
    <property type="molecule type" value="Genomic_DNA"/>
</dbReference>
<evidence type="ECO:0000256" key="1">
    <source>
        <dbReference type="ARBA" id="ARBA00006754"/>
    </source>
</evidence>
<protein>
    <submittedName>
        <fullName evidence="6">PucR family transcriptional regulator</fullName>
    </submittedName>
</protein>
<dbReference type="Pfam" id="PF13556">
    <property type="entry name" value="HTH_30"/>
    <property type="match status" value="1"/>
</dbReference>
<evidence type="ECO:0000259" key="5">
    <source>
        <dbReference type="Pfam" id="PF17853"/>
    </source>
</evidence>
<feature type="region of interest" description="Disordered" evidence="2">
    <location>
        <begin position="446"/>
        <end position="466"/>
    </location>
</feature>
<keyword evidence="7" id="KW-1185">Reference proteome</keyword>
<dbReference type="Pfam" id="PF17853">
    <property type="entry name" value="GGDEF_2"/>
    <property type="match status" value="1"/>
</dbReference>
<reference evidence="7" key="1">
    <citation type="journal article" date="2019" name="Int. J. Syst. Evol. Microbiol.">
        <title>The Global Catalogue of Microorganisms (GCM) 10K type strain sequencing project: providing services to taxonomists for standard genome sequencing and annotation.</title>
        <authorList>
            <consortium name="The Broad Institute Genomics Platform"/>
            <consortium name="The Broad Institute Genome Sequencing Center for Infectious Disease"/>
            <person name="Wu L."/>
            <person name="Ma J."/>
        </authorList>
    </citation>
    <scope>NUCLEOTIDE SEQUENCE [LARGE SCALE GENOMIC DNA]</scope>
    <source>
        <strain evidence="7">JCM 4737</strain>
    </source>
</reference>